<keyword evidence="4" id="KW-0472">Membrane</keyword>
<proteinExistence type="inferred from homology"/>
<dbReference type="InterPro" id="IPR037171">
    <property type="entry name" value="NagB/RpiA_transferase-like"/>
</dbReference>
<evidence type="ECO:0000313" key="5">
    <source>
        <dbReference type="EMBL" id="MBX8632096.1"/>
    </source>
</evidence>
<feature type="active site" description="Proton acceptor" evidence="3">
    <location>
        <position position="104"/>
    </location>
</feature>
<protein>
    <recommendedName>
        <fullName evidence="3">Ribose-5-phosphate isomerase A</fullName>
        <ecNumber evidence="3">5.3.1.6</ecNumber>
    </recommendedName>
    <alternativeName>
        <fullName evidence="3">Phosphoriboisomerase A</fullName>
        <shortName evidence="3">PRI</shortName>
    </alternativeName>
</protein>
<comment type="function">
    <text evidence="3">Catalyzes the reversible conversion of ribose-5-phosphate to ribulose 5-phosphate.</text>
</comment>
<keyword evidence="4" id="KW-1133">Transmembrane helix</keyword>
<dbReference type="EMBL" id="JAGVSJ010000014">
    <property type="protein sequence ID" value="MBX8632096.1"/>
    <property type="molecule type" value="Genomic_DNA"/>
</dbReference>
<dbReference type="NCBIfam" id="NF001924">
    <property type="entry name" value="PRK00702.1"/>
    <property type="match status" value="1"/>
</dbReference>
<keyword evidence="4" id="KW-0812">Transmembrane</keyword>
<dbReference type="PANTHER" id="PTHR43748">
    <property type="entry name" value="RIBOSE-5-PHOSPHATE ISOMERASE 3, CHLOROPLASTIC-RELATED"/>
    <property type="match status" value="1"/>
</dbReference>
<reference evidence="5" key="1">
    <citation type="submission" date="2021-04" db="EMBL/GenBank/DDBJ databases">
        <title>Genomic insights into ecological role and evolution of a novel Thermoplasmata order Candidatus Sysuiplasmatales.</title>
        <authorList>
            <person name="Yuan Y."/>
        </authorList>
    </citation>
    <scope>NUCLEOTIDE SEQUENCE</scope>
    <source>
        <strain evidence="6">TUT19-bin139</strain>
        <strain evidence="5">YP2-bin.285</strain>
    </source>
</reference>
<evidence type="ECO:0000313" key="6">
    <source>
        <dbReference type="EMBL" id="MBX8644457.1"/>
    </source>
</evidence>
<dbReference type="Gene3D" id="3.40.50.1360">
    <property type="match status" value="1"/>
</dbReference>
<name>A0A8J7YPR6_9ARCH</name>
<dbReference type="GO" id="GO:0009052">
    <property type="term" value="P:pentose-phosphate shunt, non-oxidative branch"/>
    <property type="evidence" value="ECO:0007669"/>
    <property type="project" value="UniProtKB-UniRule"/>
</dbReference>
<dbReference type="FunFam" id="3.40.50.1360:FF:000001">
    <property type="entry name" value="Ribose-5-phosphate isomerase A"/>
    <property type="match status" value="1"/>
</dbReference>
<dbReference type="Pfam" id="PF06026">
    <property type="entry name" value="Rib_5-P_isom_A"/>
    <property type="match status" value="1"/>
</dbReference>
<keyword evidence="2 3" id="KW-0413">Isomerase</keyword>
<evidence type="ECO:0000313" key="7">
    <source>
        <dbReference type="Proteomes" id="UP000716004"/>
    </source>
</evidence>
<dbReference type="EC" id="5.3.1.6" evidence="3"/>
<comment type="subunit">
    <text evidence="3">Homodimer.</text>
</comment>
<dbReference type="CDD" id="cd01398">
    <property type="entry name" value="RPI_A"/>
    <property type="match status" value="1"/>
</dbReference>
<dbReference type="InterPro" id="IPR050262">
    <property type="entry name" value="Ribose-5P_isomerase"/>
</dbReference>
<organism evidence="5 7">
    <name type="scientific">Candidatus Sysuiplasma superficiale</name>
    <dbReference type="NCBI Taxonomy" id="2823368"/>
    <lineage>
        <taxon>Archaea</taxon>
        <taxon>Methanobacteriati</taxon>
        <taxon>Thermoplasmatota</taxon>
        <taxon>Thermoplasmata</taxon>
        <taxon>Candidatus Sysuiplasmatales</taxon>
        <taxon>Candidatus Sysuiplasmataceae</taxon>
        <taxon>Candidatus Sysuiplasma</taxon>
    </lineage>
</organism>
<evidence type="ECO:0000256" key="2">
    <source>
        <dbReference type="ARBA" id="ARBA00023235"/>
    </source>
</evidence>
<dbReference type="SUPFAM" id="SSF75445">
    <property type="entry name" value="D-ribose-5-phosphate isomerase (RpiA), lid domain"/>
    <property type="match status" value="1"/>
</dbReference>
<dbReference type="SUPFAM" id="SSF100950">
    <property type="entry name" value="NagB/RpiA/CoA transferase-like"/>
    <property type="match status" value="1"/>
</dbReference>
<dbReference type="Proteomes" id="UP000716004">
    <property type="component" value="Unassembled WGS sequence"/>
</dbReference>
<accession>A0A8J7YPR6</accession>
<comment type="caution">
    <text evidence="5">The sequence shown here is derived from an EMBL/GenBank/DDBJ whole genome shotgun (WGS) entry which is preliminary data.</text>
</comment>
<evidence type="ECO:0000256" key="4">
    <source>
        <dbReference type="SAM" id="Phobius"/>
    </source>
</evidence>
<sequence length="224" mass="23558">MDKARKLAAEEAVRRFVRDGMIVGLGTGRTAGHAIRYIGGLVSEGLDVICIPTSEATASLAAGLGIKLSTLEEYPEINVTIDGADEVDSSLNLIKGRGGALLREKIVAAATETEVIVIDDQKVVGTLGSNQPVPVEMATFGYRSTMKHLAALSRSVVMRHDADRPFVTDNGNYVADCTFGGIPDPHKLENDIKSIPGALECGLFIGIAAAAVIGSLSGIRILTR</sequence>
<dbReference type="GO" id="GO:0004751">
    <property type="term" value="F:ribose-5-phosphate isomerase activity"/>
    <property type="evidence" value="ECO:0007669"/>
    <property type="project" value="UniProtKB-UniRule"/>
</dbReference>
<gene>
    <name evidence="3 5" type="primary">rpiA</name>
    <name evidence="5" type="ORF">J9259_06230</name>
    <name evidence="6" type="ORF">KIY12_07035</name>
</gene>
<dbReference type="HAMAP" id="MF_00170">
    <property type="entry name" value="Rib_5P_isom_A"/>
    <property type="match status" value="1"/>
</dbReference>
<dbReference type="Gene3D" id="3.30.70.260">
    <property type="match status" value="1"/>
</dbReference>
<dbReference type="NCBIfam" id="TIGR00021">
    <property type="entry name" value="rpiA"/>
    <property type="match status" value="1"/>
</dbReference>
<dbReference type="Proteomes" id="UP000750197">
    <property type="component" value="Unassembled WGS sequence"/>
</dbReference>
<feature type="binding site" evidence="3">
    <location>
        <begin position="95"/>
        <end position="98"/>
    </location>
    <ligand>
        <name>substrate</name>
    </ligand>
</feature>
<feature type="binding site" evidence="3">
    <location>
        <position position="122"/>
    </location>
    <ligand>
        <name>substrate</name>
    </ligand>
</feature>
<dbReference type="AlphaFoldDB" id="A0A8J7YPR6"/>
<evidence type="ECO:0000256" key="3">
    <source>
        <dbReference type="HAMAP-Rule" id="MF_00170"/>
    </source>
</evidence>
<feature type="binding site" evidence="3">
    <location>
        <begin position="82"/>
        <end position="85"/>
    </location>
    <ligand>
        <name>substrate</name>
    </ligand>
</feature>
<comment type="pathway">
    <text evidence="3">Carbohydrate degradation; pentose phosphate pathway; D-ribose 5-phosphate from D-ribulose 5-phosphate (non-oxidative stage): step 1/1.</text>
</comment>
<dbReference type="InterPro" id="IPR020672">
    <property type="entry name" value="Ribose5P_isomerase_typA_subgr"/>
</dbReference>
<dbReference type="InterPro" id="IPR004788">
    <property type="entry name" value="Ribose5P_isomerase_type_A"/>
</dbReference>
<dbReference type="PANTHER" id="PTHR43748:SF3">
    <property type="entry name" value="RIBOSE-5-PHOSPHATE ISOMERASE 3, CHLOROPLASTIC-RELATED"/>
    <property type="match status" value="1"/>
</dbReference>
<feature type="transmembrane region" description="Helical" evidence="4">
    <location>
        <begin position="202"/>
        <end position="222"/>
    </location>
</feature>
<dbReference type="EMBL" id="JAHEAC010000064">
    <property type="protein sequence ID" value="MBX8644457.1"/>
    <property type="molecule type" value="Genomic_DNA"/>
</dbReference>
<comment type="catalytic activity">
    <reaction evidence="1 3">
        <text>aldehydo-D-ribose 5-phosphate = D-ribulose 5-phosphate</text>
        <dbReference type="Rhea" id="RHEA:14657"/>
        <dbReference type="ChEBI" id="CHEBI:58121"/>
        <dbReference type="ChEBI" id="CHEBI:58273"/>
        <dbReference type="EC" id="5.3.1.6"/>
    </reaction>
</comment>
<comment type="similarity">
    <text evidence="3">Belongs to the ribose 5-phosphate isomerase family.</text>
</comment>
<feature type="binding site" evidence="3">
    <location>
        <begin position="27"/>
        <end position="30"/>
    </location>
    <ligand>
        <name>substrate</name>
    </ligand>
</feature>
<evidence type="ECO:0000256" key="1">
    <source>
        <dbReference type="ARBA" id="ARBA00001713"/>
    </source>
</evidence>
<dbReference type="UniPathway" id="UPA00115">
    <property type="reaction ID" value="UER00412"/>
</dbReference>